<comment type="subcellular location">
    <subcellularLocation>
        <location evidence="1">Secreted</location>
    </subcellularLocation>
</comment>
<evidence type="ECO:0000256" key="3">
    <source>
        <dbReference type="ARBA" id="ARBA00022525"/>
    </source>
</evidence>
<feature type="compositionally biased region" description="Low complexity" evidence="8">
    <location>
        <begin position="702"/>
        <end position="714"/>
    </location>
</feature>
<keyword evidence="6" id="KW-0722">Serine protease inhibitor</keyword>
<dbReference type="GeneTree" id="ENSGT00940000162980"/>
<dbReference type="InterPro" id="IPR036465">
    <property type="entry name" value="vWFA_dom_sf"/>
</dbReference>
<evidence type="ECO:0000256" key="4">
    <source>
        <dbReference type="ARBA" id="ARBA00022690"/>
    </source>
</evidence>
<dbReference type="InterPro" id="IPR013694">
    <property type="entry name" value="VIT"/>
</dbReference>
<dbReference type="SUPFAM" id="SSF53300">
    <property type="entry name" value="vWA-like"/>
    <property type="match status" value="1"/>
</dbReference>
<comment type="similarity">
    <text evidence="2">Belongs to the ITIH family.</text>
</comment>
<feature type="region of interest" description="Disordered" evidence="8">
    <location>
        <begin position="558"/>
        <end position="766"/>
    </location>
</feature>
<keyword evidence="4" id="KW-0646">Protease inhibitor</keyword>
<sequence>YSHTTIQSSVWNQLAVTKEAAFEVDLPSAAFISNFTITSNGKVHIAQVKERSVARKIYDAAKKQGKTAGLVATKEREIEKFRMAVSVPSGSRISFSLSYEELLPRRLGRYELILGLRPGGLVTNLTLDVSIAERTGLRFVKVLPLKSSRRLSNTVTGETEAPASTEIQQNPCCARVHYNPSLQQQSSVSSKGLNADYIIQYDVELSDLMGDIQVFDGYFAHYFAPRGLPVVPKDVIFVIDVSGSMIGTKIKQTKQAMSTILGDLREGDHFNIITFSDKVLTWKKGRTVRATRNNVRDAKEFVKRIIAEGWTNINAALLSAAQLVNPSASSSSSSGGFRRVPLVIFLTDGEATIGVTSGDSILSNAKSALGSASLFGLAFGDDADYPLLRRLALDNRGMARMVYEDTDAALQLKGFYDEVASPLLSDIQLTYLDDQAFDVTRSLFPNYFQGSELVVTGKVKPGVRNLKIENDVLVSKGEENGTAYSMGCPGGMGGISSFVRRLWAYFTIKELLLAKLNSTDLVMQKLLGEKATNLSLKFNFVTPVTSLVVVKPDADEIPTTASTTTAQPATTTTTKPTTTNTTSRATTTTTVAHTTATEIASPIPVKKPRSNEAKPDPLVTKHPPPQPPPQPRKASTPPSPAKTVAPPSPKKTTKTSSPSPSAAKTVHAPLSGKTPTPPPSSPKTAPAPPARIFSTPLANSLKTAAAPAPGKTTTTPPPNIVKTVPTTSPTTVKTTVPTTVKTTTSTTTPTSVRTDPTPALQPWKPATPLPISVRTVLPPVRIPLSSSCENATMSATDAHPPQVTTFLDSVLSVAPTPAPQGRNTDPVSDVDQIATFVSATFAPMPGITDGPKLWEAAGLLGWYSTNLGNPELKSHSNVTYNCKICFSPLSLCSMFFVLVDGDPHFMVQLPKLKQNLCFTVDGRANDVLRLLEDPERGITVDGHLMWAPSKQDVEDRSRTYFDEITISAAMGGRGGLGGIVITLSLDAVVVEGEGRDTLPTNLQGSVTRQGVAVSVDTTDDIHQSCRIELAKDICFLVLFHHYKQPSYLQMAHLGFYITDGQGLSPSTQGLLGQFQHADMSVTPVKDPSDTPWGAIHVPITLQEKTLKDTVRKRHLGRCWIVPKAQVEKLLGHPYQSYLVDNM</sequence>
<dbReference type="Proteomes" id="UP000694395">
    <property type="component" value="Chromosome 16"/>
</dbReference>
<feature type="compositionally biased region" description="Low complexity" evidence="8">
    <location>
        <begin position="654"/>
        <end position="666"/>
    </location>
</feature>
<reference evidence="11" key="2">
    <citation type="submission" date="2025-08" db="UniProtKB">
        <authorList>
            <consortium name="Ensembl"/>
        </authorList>
    </citation>
    <scope>IDENTIFICATION</scope>
</reference>
<feature type="domain" description="VWFA" evidence="9">
    <location>
        <begin position="234"/>
        <end position="419"/>
    </location>
</feature>
<keyword evidence="7" id="KW-0325">Glycoprotein</keyword>
<evidence type="ECO:0000256" key="7">
    <source>
        <dbReference type="ARBA" id="ARBA00023180"/>
    </source>
</evidence>
<evidence type="ECO:0000259" key="10">
    <source>
        <dbReference type="PROSITE" id="PS51468"/>
    </source>
</evidence>
<reference evidence="11" key="3">
    <citation type="submission" date="2025-09" db="UniProtKB">
        <authorList>
            <consortium name="Ensembl"/>
        </authorList>
    </citation>
    <scope>IDENTIFICATION</scope>
</reference>
<evidence type="ECO:0000256" key="1">
    <source>
        <dbReference type="ARBA" id="ARBA00004613"/>
    </source>
</evidence>
<feature type="compositionally biased region" description="Pro residues" evidence="8">
    <location>
        <begin position="622"/>
        <end position="631"/>
    </location>
</feature>
<keyword evidence="5" id="KW-0732">Signal</keyword>
<dbReference type="InterPro" id="IPR010600">
    <property type="entry name" value="ITI_HC_C"/>
</dbReference>
<evidence type="ECO:0000256" key="6">
    <source>
        <dbReference type="ARBA" id="ARBA00022900"/>
    </source>
</evidence>
<dbReference type="PANTHER" id="PTHR10338:SF155">
    <property type="entry name" value="INTER-ALPHA-TRYPSIN INHIBITOR HEAVY CHAIN H6"/>
    <property type="match status" value="1"/>
</dbReference>
<dbReference type="FunFam" id="3.40.50.410:FF:000013">
    <property type="entry name" value="inter-alpha-trypsin inhibitor heavy chain H2"/>
    <property type="match status" value="1"/>
</dbReference>
<evidence type="ECO:0000313" key="12">
    <source>
        <dbReference type="Proteomes" id="UP000694395"/>
    </source>
</evidence>
<feature type="domain" description="VIT" evidence="10">
    <location>
        <begin position="1"/>
        <end position="101"/>
    </location>
</feature>
<dbReference type="Pfam" id="PF06668">
    <property type="entry name" value="ITI_HC_C"/>
    <property type="match status" value="1"/>
</dbReference>
<evidence type="ECO:0000256" key="5">
    <source>
        <dbReference type="ARBA" id="ARBA00022729"/>
    </source>
</evidence>
<accession>A0A8C7NR97</accession>
<dbReference type="PROSITE" id="PS51468">
    <property type="entry name" value="VIT"/>
    <property type="match status" value="1"/>
</dbReference>
<dbReference type="Gene3D" id="3.40.50.410">
    <property type="entry name" value="von Willebrand factor, type A domain"/>
    <property type="match status" value="1"/>
</dbReference>
<keyword evidence="12" id="KW-1185">Reference proteome</keyword>
<feature type="compositionally biased region" description="Low complexity" evidence="8">
    <location>
        <begin position="721"/>
        <end position="758"/>
    </location>
</feature>
<dbReference type="PANTHER" id="PTHR10338">
    <property type="entry name" value="INTER-ALPHA-TRYPSIN INHIBITOR HEAVY CHAIN FAMILY MEMBER"/>
    <property type="match status" value="1"/>
</dbReference>
<dbReference type="SMART" id="SM00609">
    <property type="entry name" value="VIT"/>
    <property type="match status" value="1"/>
</dbReference>
<dbReference type="InterPro" id="IPR002035">
    <property type="entry name" value="VWF_A"/>
</dbReference>
<reference evidence="11" key="1">
    <citation type="submission" date="2020-07" db="EMBL/GenBank/DDBJ databases">
        <title>A long reads based de novo assembly of the rainbow trout Arlee double haploid line genome.</title>
        <authorList>
            <person name="Gao G."/>
            <person name="Palti Y."/>
        </authorList>
    </citation>
    <scope>NUCLEOTIDE SEQUENCE [LARGE SCALE GENOMIC DNA]</scope>
</reference>
<keyword evidence="3" id="KW-0964">Secreted</keyword>
<dbReference type="GO" id="GO:0005576">
    <property type="term" value="C:extracellular region"/>
    <property type="evidence" value="ECO:0007669"/>
    <property type="project" value="UniProtKB-SubCell"/>
</dbReference>
<dbReference type="Pfam" id="PF00092">
    <property type="entry name" value="VWA"/>
    <property type="match status" value="1"/>
</dbReference>
<dbReference type="GO" id="GO:0004867">
    <property type="term" value="F:serine-type endopeptidase inhibitor activity"/>
    <property type="evidence" value="ECO:0007669"/>
    <property type="project" value="UniProtKB-KW"/>
</dbReference>
<dbReference type="Pfam" id="PF08487">
    <property type="entry name" value="VIT"/>
    <property type="match status" value="1"/>
</dbReference>
<dbReference type="InterPro" id="IPR050934">
    <property type="entry name" value="ITIH"/>
</dbReference>
<dbReference type="GO" id="GO:0030212">
    <property type="term" value="P:hyaluronan metabolic process"/>
    <property type="evidence" value="ECO:0007669"/>
    <property type="project" value="InterPro"/>
</dbReference>
<feature type="compositionally biased region" description="Low complexity" evidence="8">
    <location>
        <begin position="559"/>
        <end position="597"/>
    </location>
</feature>
<dbReference type="AlphaFoldDB" id="A0A8C7NR97"/>
<dbReference type="PROSITE" id="PS50234">
    <property type="entry name" value="VWFA"/>
    <property type="match status" value="1"/>
</dbReference>
<protein>
    <submittedName>
        <fullName evidence="11">Inter-alpha-trypsin inhibitor heavy chain family member 6</fullName>
    </submittedName>
</protein>
<dbReference type="SMART" id="SM00327">
    <property type="entry name" value="VWA"/>
    <property type="match status" value="1"/>
</dbReference>
<evidence type="ECO:0000259" key="9">
    <source>
        <dbReference type="PROSITE" id="PS50234"/>
    </source>
</evidence>
<evidence type="ECO:0000313" key="11">
    <source>
        <dbReference type="Ensembl" id="ENSOMYP00000011477.2"/>
    </source>
</evidence>
<evidence type="ECO:0000256" key="2">
    <source>
        <dbReference type="ARBA" id="ARBA00010158"/>
    </source>
</evidence>
<dbReference type="Ensembl" id="ENSOMYT00000012720.2">
    <property type="protein sequence ID" value="ENSOMYP00000011477.2"/>
    <property type="gene ID" value="ENSOMYG00000005772.2"/>
</dbReference>
<organism evidence="11 12">
    <name type="scientific">Oncorhynchus mykiss</name>
    <name type="common">Rainbow trout</name>
    <name type="synonym">Salmo gairdneri</name>
    <dbReference type="NCBI Taxonomy" id="8022"/>
    <lineage>
        <taxon>Eukaryota</taxon>
        <taxon>Metazoa</taxon>
        <taxon>Chordata</taxon>
        <taxon>Craniata</taxon>
        <taxon>Vertebrata</taxon>
        <taxon>Euteleostomi</taxon>
        <taxon>Actinopterygii</taxon>
        <taxon>Neopterygii</taxon>
        <taxon>Teleostei</taxon>
        <taxon>Protacanthopterygii</taxon>
        <taxon>Salmoniformes</taxon>
        <taxon>Salmonidae</taxon>
        <taxon>Salmoninae</taxon>
        <taxon>Oncorhynchus</taxon>
    </lineage>
</organism>
<evidence type="ECO:0000256" key="8">
    <source>
        <dbReference type="SAM" id="MobiDB-lite"/>
    </source>
</evidence>
<feature type="compositionally biased region" description="Pro residues" evidence="8">
    <location>
        <begin position="675"/>
        <end position="689"/>
    </location>
</feature>
<feature type="compositionally biased region" description="Low complexity" evidence="8">
    <location>
        <begin position="632"/>
        <end position="645"/>
    </location>
</feature>
<name>A0A8C7NR97_ONCMY</name>
<proteinExistence type="inferred from homology"/>